<dbReference type="EMBL" id="KZ293665">
    <property type="protein sequence ID" value="PBK90561.1"/>
    <property type="molecule type" value="Genomic_DNA"/>
</dbReference>
<evidence type="ECO:0000313" key="2">
    <source>
        <dbReference type="Proteomes" id="UP000217790"/>
    </source>
</evidence>
<name>A0A2H3D5M8_ARMGA</name>
<dbReference type="OrthoDB" id="190201at2759"/>
<accession>A0A2H3D5M8</accession>
<dbReference type="InParanoid" id="A0A2H3D5M8"/>
<reference evidence="2" key="1">
    <citation type="journal article" date="2017" name="Nat. Ecol. Evol.">
        <title>Genome expansion and lineage-specific genetic innovations in the forest pathogenic fungi Armillaria.</title>
        <authorList>
            <person name="Sipos G."/>
            <person name="Prasanna A.N."/>
            <person name="Walter M.C."/>
            <person name="O'Connor E."/>
            <person name="Balint B."/>
            <person name="Krizsan K."/>
            <person name="Kiss B."/>
            <person name="Hess J."/>
            <person name="Varga T."/>
            <person name="Slot J."/>
            <person name="Riley R."/>
            <person name="Boka B."/>
            <person name="Rigling D."/>
            <person name="Barry K."/>
            <person name="Lee J."/>
            <person name="Mihaltcheva S."/>
            <person name="LaButti K."/>
            <person name="Lipzen A."/>
            <person name="Waldron R."/>
            <person name="Moloney N.M."/>
            <person name="Sperisen C."/>
            <person name="Kredics L."/>
            <person name="Vagvoelgyi C."/>
            <person name="Patrignani A."/>
            <person name="Fitzpatrick D."/>
            <person name="Nagy I."/>
            <person name="Doyle S."/>
            <person name="Anderson J.B."/>
            <person name="Grigoriev I.V."/>
            <person name="Gueldener U."/>
            <person name="Muensterkoetter M."/>
            <person name="Nagy L.G."/>
        </authorList>
    </citation>
    <scope>NUCLEOTIDE SEQUENCE [LARGE SCALE GENOMIC DNA]</scope>
    <source>
        <strain evidence="2">Ar21-2</strain>
    </source>
</reference>
<protein>
    <submittedName>
        <fullName evidence="1">Uncharacterized protein</fullName>
    </submittedName>
</protein>
<dbReference type="AlphaFoldDB" id="A0A2H3D5M8"/>
<gene>
    <name evidence="1" type="ORF">ARMGADRAFT_1032553</name>
</gene>
<dbReference type="Proteomes" id="UP000217790">
    <property type="component" value="Unassembled WGS sequence"/>
</dbReference>
<evidence type="ECO:0000313" key="1">
    <source>
        <dbReference type="EMBL" id="PBK90561.1"/>
    </source>
</evidence>
<keyword evidence="2" id="KW-1185">Reference proteome</keyword>
<organism evidence="1 2">
    <name type="scientific">Armillaria gallica</name>
    <name type="common">Bulbous honey fungus</name>
    <name type="synonym">Armillaria bulbosa</name>
    <dbReference type="NCBI Taxonomy" id="47427"/>
    <lineage>
        <taxon>Eukaryota</taxon>
        <taxon>Fungi</taxon>
        <taxon>Dikarya</taxon>
        <taxon>Basidiomycota</taxon>
        <taxon>Agaricomycotina</taxon>
        <taxon>Agaricomycetes</taxon>
        <taxon>Agaricomycetidae</taxon>
        <taxon>Agaricales</taxon>
        <taxon>Marasmiineae</taxon>
        <taxon>Physalacriaceae</taxon>
        <taxon>Armillaria</taxon>
    </lineage>
</organism>
<proteinExistence type="predicted"/>
<sequence length="132" mass="14681">MTAVRCKGKEYQAWYNVAISSDTLWVAHGSLGPSHDYLLPLLEFCIPVIVYDGNSRLAHFPSNPFFGLQPPGTLAHPRQKGLAIGVADGQALRAFRKKHGCLVDPWPEELVYSTNHGFISGHLGYLPDMDYR</sequence>